<feature type="compositionally biased region" description="Basic and acidic residues" evidence="1">
    <location>
        <begin position="167"/>
        <end position="180"/>
    </location>
</feature>
<dbReference type="Proteomes" id="UP001221328">
    <property type="component" value="Unassembled WGS sequence"/>
</dbReference>
<evidence type="ECO:0000313" key="2">
    <source>
        <dbReference type="EMBL" id="MDC2953003.1"/>
    </source>
</evidence>
<accession>A0ABT5FKF4</accession>
<name>A0ABT5FKF4_9ACTN</name>
<feature type="region of interest" description="Disordered" evidence="1">
    <location>
        <begin position="146"/>
        <end position="209"/>
    </location>
</feature>
<protein>
    <submittedName>
        <fullName evidence="2">Uncharacterized protein</fullName>
    </submittedName>
</protein>
<proteinExistence type="predicted"/>
<keyword evidence="3" id="KW-1185">Reference proteome</keyword>
<evidence type="ECO:0000256" key="1">
    <source>
        <dbReference type="SAM" id="MobiDB-lite"/>
    </source>
</evidence>
<sequence>MGDVQDRTVGEVAAPGLRAAVGELLYRLRRAAVNGVVPESVFAQNVQTLGLGQVERDRLRHELARLGLHVQDVRVHVDADSLDVEKVARIREENVFPGADLVQALLLRYADTDGYVPFRAVDGVARLAGLGARQTAALRAWAKVRDTDGDAATDDPRTEETPPGGEGEGRRLQRSREPGRRTGTLPPPSSRRWPYWTRTASEDVPETLS</sequence>
<reference evidence="2 3" key="1">
    <citation type="journal article" date="2015" name="Int. J. Syst. Evol. Microbiol.">
        <title>Streptomyces gilvifuscus sp. nov., an actinomycete that produces antibacterial compounds isolated from soil.</title>
        <authorList>
            <person name="Nguyen T.M."/>
            <person name="Kim J."/>
        </authorList>
    </citation>
    <scope>NUCLEOTIDE SEQUENCE [LARGE SCALE GENOMIC DNA]</scope>
    <source>
        <strain evidence="2 3">T113</strain>
    </source>
</reference>
<feature type="compositionally biased region" description="Basic and acidic residues" evidence="1">
    <location>
        <begin position="146"/>
        <end position="160"/>
    </location>
</feature>
<evidence type="ECO:0000313" key="3">
    <source>
        <dbReference type="Proteomes" id="UP001221328"/>
    </source>
</evidence>
<gene>
    <name evidence="2" type="ORF">PO587_00870</name>
</gene>
<organism evidence="2 3">
    <name type="scientific">Streptomyces gilvifuscus</name>
    <dbReference type="NCBI Taxonomy" id="1550617"/>
    <lineage>
        <taxon>Bacteria</taxon>
        <taxon>Bacillati</taxon>
        <taxon>Actinomycetota</taxon>
        <taxon>Actinomycetes</taxon>
        <taxon>Kitasatosporales</taxon>
        <taxon>Streptomycetaceae</taxon>
        <taxon>Streptomyces</taxon>
    </lineage>
</organism>
<dbReference type="RefSeq" id="WP_272173709.1">
    <property type="nucleotide sequence ID" value="NZ_JAQOSK010000001.1"/>
</dbReference>
<dbReference type="EMBL" id="JAQOSK010000001">
    <property type="protein sequence ID" value="MDC2953003.1"/>
    <property type="molecule type" value="Genomic_DNA"/>
</dbReference>
<comment type="caution">
    <text evidence="2">The sequence shown here is derived from an EMBL/GenBank/DDBJ whole genome shotgun (WGS) entry which is preliminary data.</text>
</comment>